<dbReference type="Proteomes" id="UP000708576">
    <property type="component" value="Unassembled WGS sequence"/>
</dbReference>
<proteinExistence type="predicted"/>
<evidence type="ECO:0000313" key="2">
    <source>
        <dbReference type="Proteomes" id="UP000708576"/>
    </source>
</evidence>
<reference evidence="1 2" key="1">
    <citation type="journal article" date="2015" name="Int. J. Syst. Evol. Microbiol.">
        <title>Carboxylicivirga linearis sp. nov., isolated from a sea cucumber culture pond.</title>
        <authorList>
            <person name="Wang F.Q."/>
            <person name="Zhou Y.X."/>
            <person name="Lin X.Z."/>
            <person name="Chen G.J."/>
            <person name="Du Z.J."/>
        </authorList>
    </citation>
    <scope>NUCLEOTIDE SEQUENCE [LARGE SCALE GENOMIC DNA]</scope>
    <source>
        <strain evidence="1 2">FB218</strain>
    </source>
</reference>
<protein>
    <submittedName>
        <fullName evidence="1">Uncharacterized protein</fullName>
    </submittedName>
</protein>
<evidence type="ECO:0000313" key="1">
    <source>
        <dbReference type="EMBL" id="MBS2099087.1"/>
    </source>
</evidence>
<sequence>MKVLKFPYPYKAWFTLCNDPDHTTPERWKIIHRLVWQELGLPFGDALFVSSHNQYLNDQVNLADHGQAILQHPYDILHSWGDFRHAGKRAFDREDAIKAIELLKAYGLEPRVWTDHSNFTGNFMHNSEMGAVRYTVDASGYRYENQRYSMDYAYDLGIRYIWDGKLSSVIGQGGSHHNWVLRQKMIRFVSKIISKLFAEYSYSIDPHEDLNDLTYKPLTFPDGHTFYVFRRYGLWKYADIDGLPKLVNKATLNQLIKKQGTCILYTHLGKMQKRLANGEQYIIPDATINALNLLRDSYEKQEIMLSPVSTLLDYCVIRDHIQIDNQNKVIRFTPDGIRFAKLNGEDLQNKKFSFIGNQSINDFSIETGTDCNYEIIQNQSVQTIKFI</sequence>
<name>A0ABS5JW19_9BACT</name>
<accession>A0ABS5JW19</accession>
<dbReference type="RefSeq" id="WP_212216331.1">
    <property type="nucleotide sequence ID" value="NZ_JAGUCO010000008.1"/>
</dbReference>
<comment type="caution">
    <text evidence="1">The sequence shown here is derived from an EMBL/GenBank/DDBJ whole genome shotgun (WGS) entry which is preliminary data.</text>
</comment>
<dbReference type="EMBL" id="JAGUCO010000008">
    <property type="protein sequence ID" value="MBS2099087.1"/>
    <property type="molecule type" value="Genomic_DNA"/>
</dbReference>
<keyword evidence="2" id="KW-1185">Reference proteome</keyword>
<organism evidence="1 2">
    <name type="scientific">Carboxylicivirga linearis</name>
    <dbReference type="NCBI Taxonomy" id="1628157"/>
    <lineage>
        <taxon>Bacteria</taxon>
        <taxon>Pseudomonadati</taxon>
        <taxon>Bacteroidota</taxon>
        <taxon>Bacteroidia</taxon>
        <taxon>Marinilabiliales</taxon>
        <taxon>Marinilabiliaceae</taxon>
        <taxon>Carboxylicivirga</taxon>
    </lineage>
</organism>
<gene>
    <name evidence="1" type="ORF">KEM10_12415</name>
</gene>